<dbReference type="EMBL" id="JAVDXU010000005">
    <property type="protein sequence ID" value="MDR7272616.1"/>
    <property type="molecule type" value="Genomic_DNA"/>
</dbReference>
<dbReference type="RefSeq" id="WP_310272080.1">
    <property type="nucleotide sequence ID" value="NZ_JAVDXU010000005.1"/>
</dbReference>
<dbReference type="PANTHER" id="PTHR33886">
    <property type="entry name" value="UNSATURATED RHAMNOGALACTURONAN HYDROLASE (EUROFUNG)"/>
    <property type="match status" value="1"/>
</dbReference>
<evidence type="ECO:0000256" key="2">
    <source>
        <dbReference type="SAM" id="SignalP"/>
    </source>
</evidence>
<dbReference type="InterPro" id="IPR052043">
    <property type="entry name" value="PolySaccharide_Degr_Enz"/>
</dbReference>
<dbReference type="PANTHER" id="PTHR33886:SF8">
    <property type="entry name" value="UNSATURATED RHAMNOGALACTURONAN HYDROLASE (EUROFUNG)"/>
    <property type="match status" value="1"/>
</dbReference>
<keyword evidence="4" id="KW-1185">Reference proteome</keyword>
<keyword evidence="2" id="KW-0732">Signal</keyword>
<reference evidence="3 4" key="1">
    <citation type="submission" date="2023-07" db="EMBL/GenBank/DDBJ databases">
        <title>Sorghum-associated microbial communities from plants grown in Nebraska, USA.</title>
        <authorList>
            <person name="Schachtman D."/>
        </authorList>
    </citation>
    <scope>NUCLEOTIDE SEQUENCE [LARGE SCALE GENOMIC DNA]</scope>
    <source>
        <strain evidence="3 4">BE314</strain>
    </source>
</reference>
<organism evidence="3 4">
    <name type="scientific">Roseateles saccharophilus</name>
    <name type="common">Pseudomonas saccharophila</name>
    <dbReference type="NCBI Taxonomy" id="304"/>
    <lineage>
        <taxon>Bacteria</taxon>
        <taxon>Pseudomonadati</taxon>
        <taxon>Pseudomonadota</taxon>
        <taxon>Betaproteobacteria</taxon>
        <taxon>Burkholderiales</taxon>
        <taxon>Sphaerotilaceae</taxon>
        <taxon>Roseateles</taxon>
    </lineage>
</organism>
<keyword evidence="1" id="KW-0378">Hydrolase</keyword>
<evidence type="ECO:0000313" key="3">
    <source>
        <dbReference type="EMBL" id="MDR7272616.1"/>
    </source>
</evidence>
<protein>
    <recommendedName>
        <fullName evidence="5">Glycosyl hydrolase</fullName>
    </recommendedName>
</protein>
<dbReference type="InterPro" id="IPR012341">
    <property type="entry name" value="6hp_glycosidase-like_sf"/>
</dbReference>
<dbReference type="SUPFAM" id="SSF48208">
    <property type="entry name" value="Six-hairpin glycosidases"/>
    <property type="match status" value="1"/>
</dbReference>
<dbReference type="Proteomes" id="UP001180453">
    <property type="component" value="Unassembled WGS sequence"/>
</dbReference>
<evidence type="ECO:0000313" key="4">
    <source>
        <dbReference type="Proteomes" id="UP001180453"/>
    </source>
</evidence>
<dbReference type="Pfam" id="PF07470">
    <property type="entry name" value="Glyco_hydro_88"/>
    <property type="match status" value="1"/>
</dbReference>
<sequence length="321" mass="33825">MIRRELLLAALALPMPGHAASPGNIARQLAESYPATASPGYVGALIGAAQRRLGLKPNRPAPPATLPDEWPQRAGYAAFAEAARDDGDEAARLLALQALRASIVDTPQGPRVAGLRAWTDDLFMPTLLFDRALPLLPAAERLRAAEALNASLLALAERLQRADGLFNHAVGSPVAWGRGNGFAALALTQALTGPLPDSPALLARLQVHLQAVLPLQRDDGLWRQVLDHAGAAPELTVTAMNLAALVTARRQGWLPASSLDDAIGRAWTGVQSRFDADGGLRDVCAGTPAGPTLDFYLQRPMVNGRDERAAAMVLLAALSVA</sequence>
<dbReference type="InterPro" id="IPR010905">
    <property type="entry name" value="Glyco_hydro_88"/>
</dbReference>
<gene>
    <name evidence="3" type="ORF">J2X20_005299</name>
</gene>
<accession>A0ABU1YWK2</accession>
<evidence type="ECO:0000256" key="1">
    <source>
        <dbReference type="ARBA" id="ARBA00022801"/>
    </source>
</evidence>
<proteinExistence type="predicted"/>
<feature type="signal peptide" evidence="2">
    <location>
        <begin position="1"/>
        <end position="19"/>
    </location>
</feature>
<dbReference type="InterPro" id="IPR008928">
    <property type="entry name" value="6-hairpin_glycosidase_sf"/>
</dbReference>
<comment type="caution">
    <text evidence="3">The sequence shown here is derived from an EMBL/GenBank/DDBJ whole genome shotgun (WGS) entry which is preliminary data.</text>
</comment>
<evidence type="ECO:0008006" key="5">
    <source>
        <dbReference type="Google" id="ProtNLM"/>
    </source>
</evidence>
<name>A0ABU1YWK2_ROSSA</name>
<dbReference type="Gene3D" id="1.50.10.10">
    <property type="match status" value="1"/>
</dbReference>
<feature type="chain" id="PRO_5045763671" description="Glycosyl hydrolase" evidence="2">
    <location>
        <begin position="20"/>
        <end position="321"/>
    </location>
</feature>